<dbReference type="RefSeq" id="WP_008827470.1">
    <property type="nucleotide sequence ID" value="NZ_AFNU02000032.1"/>
</dbReference>
<dbReference type="PANTHER" id="PTHR34614:SF2">
    <property type="entry name" value="TRANSPOSASE IS4-LIKE DOMAIN-CONTAINING PROTEIN"/>
    <property type="match status" value="1"/>
</dbReference>
<comment type="caution">
    <text evidence="2">The sequence shown here is derived from an EMBL/GenBank/DDBJ whole genome shotgun (WGS) entry which is preliminary data.</text>
</comment>
<dbReference type="PANTHER" id="PTHR34614">
    <property type="match status" value="1"/>
</dbReference>
<keyword evidence="3" id="KW-1185">Reference proteome</keyword>
<dbReference type="SUPFAM" id="SSF53098">
    <property type="entry name" value="Ribonuclease H-like"/>
    <property type="match status" value="1"/>
</dbReference>
<feature type="domain" description="Transposase IS4-like" evidence="1">
    <location>
        <begin position="212"/>
        <end position="485"/>
    </location>
</feature>
<dbReference type="OrthoDB" id="9767746at2"/>
<dbReference type="Proteomes" id="UP000005707">
    <property type="component" value="Unassembled WGS sequence"/>
</dbReference>
<dbReference type="InParanoid" id="U2FCW0"/>
<dbReference type="NCBIfam" id="NF033559">
    <property type="entry name" value="transpos_IS1634"/>
    <property type="match status" value="1"/>
</dbReference>
<dbReference type="EMBL" id="AFNU02000032">
    <property type="protein sequence ID" value="ERJ10860.1"/>
    <property type="molecule type" value="Genomic_DNA"/>
</dbReference>
<dbReference type="eggNOG" id="COG5421">
    <property type="taxonomic scope" value="Bacteria"/>
</dbReference>
<proteinExistence type="predicted"/>
<dbReference type="InterPro" id="IPR002559">
    <property type="entry name" value="Transposase_11"/>
</dbReference>
<dbReference type="AlphaFoldDB" id="U2FCW0"/>
<sequence length="561" mass="66262">MFIRVTKSPTAKYSKVYLVEGYRDENGKSKQRVIKCYGNLEELQEKDPNILEKLKAEAKKIPKNKVNISLNLKESNSSMEKDQNYGFFFLERLYKDLQISSFLKDFISGSKHRFNLDDVLKLLVFGRILNPESKKATVERQDQYFEPFQVTLHSVYESLSQFNELKDDLQFHLHKRVSELYGRNASLVFYDVTNYYFEIDEEDELKKVGVSKENKKSPIVQMGLLIDQKGLPIAYRLFSGNTHDSSTLIPFLEEIREKYKLGKIILTADKGLNSGKNLASLVSHKDGYIVSQKVRGSSKSFLDQVLDEEGYVYNKSENFKMKSFLRERSVKNDKDELVTLKEKVVCFWSYNFDAREKKKREKLEKRIQEFVDQPSKYNASNRYGLKKYLKLHNYDKETGEIQKIKPYLEFDQEKYERDVSLDGYYILITSEIDLSDEKIIERYRGLWKIEESFKVLKSDLEGRPVYVRRNDHIEGHFLVCFIALLITRILELKLDYQYSVPKIQKSLKEATCRKIEKGIYSLNKQDEVYREIEKVFDVSLDYRFVRLEDLRSYRKAVVHNK</sequence>
<reference evidence="2 3" key="2">
    <citation type="journal article" date="2013" name="PLoS ONE">
        <title>INDIGO - INtegrated Data Warehouse of MIcrobial GenOmes with Examples from the Red Sea Extremophiles.</title>
        <authorList>
            <person name="Alam I."/>
            <person name="Antunes A."/>
            <person name="Kamau A.A."/>
            <person name="Ba Alawi W."/>
            <person name="Kalkatawi M."/>
            <person name="Stingl U."/>
            <person name="Bajic V.B."/>
        </authorList>
    </citation>
    <scope>NUCLEOTIDE SEQUENCE [LARGE SCALE GENOMIC DNA]</scope>
    <source>
        <strain evidence="2 3">SSD-17B</strain>
    </source>
</reference>
<reference evidence="2 3" key="1">
    <citation type="journal article" date="2011" name="J. Bacteriol.">
        <title>Genome sequence of Haloplasma contractile, an unusual contractile bacterium from a deep-sea anoxic brine lake.</title>
        <authorList>
            <person name="Antunes A."/>
            <person name="Alam I."/>
            <person name="El Dorry H."/>
            <person name="Siam R."/>
            <person name="Robertson A."/>
            <person name="Bajic V.B."/>
            <person name="Stingl U."/>
        </authorList>
    </citation>
    <scope>NUCLEOTIDE SEQUENCE [LARGE SCALE GENOMIC DNA]</scope>
    <source>
        <strain evidence="2 3">SSD-17B</strain>
    </source>
</reference>
<dbReference type="GO" id="GO:0004803">
    <property type="term" value="F:transposase activity"/>
    <property type="evidence" value="ECO:0007669"/>
    <property type="project" value="InterPro"/>
</dbReference>
<name>U2FCW0_9MOLU</name>
<dbReference type="Pfam" id="PF01609">
    <property type="entry name" value="DDE_Tnp_1"/>
    <property type="match status" value="1"/>
</dbReference>
<evidence type="ECO:0000313" key="3">
    <source>
        <dbReference type="Proteomes" id="UP000005707"/>
    </source>
</evidence>
<protein>
    <submittedName>
        <fullName evidence="2">Transposase DDE domain protein</fullName>
    </submittedName>
</protein>
<accession>U2FCW0</accession>
<dbReference type="GO" id="GO:0006313">
    <property type="term" value="P:DNA transposition"/>
    <property type="evidence" value="ECO:0007669"/>
    <property type="project" value="InterPro"/>
</dbReference>
<dbReference type="InterPro" id="IPR047654">
    <property type="entry name" value="IS1634_transpos"/>
</dbReference>
<dbReference type="InterPro" id="IPR012337">
    <property type="entry name" value="RNaseH-like_sf"/>
</dbReference>
<gene>
    <name evidence="2" type="ORF">HLPCO_003188</name>
</gene>
<evidence type="ECO:0000259" key="1">
    <source>
        <dbReference type="Pfam" id="PF01609"/>
    </source>
</evidence>
<evidence type="ECO:0000313" key="2">
    <source>
        <dbReference type="EMBL" id="ERJ10860.1"/>
    </source>
</evidence>
<dbReference type="GO" id="GO:0003677">
    <property type="term" value="F:DNA binding"/>
    <property type="evidence" value="ECO:0007669"/>
    <property type="project" value="InterPro"/>
</dbReference>
<organism evidence="2 3">
    <name type="scientific">Haloplasma contractile SSD-17B</name>
    <dbReference type="NCBI Taxonomy" id="1033810"/>
    <lineage>
        <taxon>Bacteria</taxon>
        <taxon>Bacillati</taxon>
        <taxon>Mycoplasmatota</taxon>
        <taxon>Mollicutes</taxon>
        <taxon>Haloplasmatales</taxon>
        <taxon>Haloplasmataceae</taxon>
        <taxon>Haloplasma</taxon>
    </lineage>
</organism>